<feature type="region of interest" description="Disordered" evidence="2">
    <location>
        <begin position="1"/>
        <end position="24"/>
    </location>
</feature>
<feature type="domain" description="EF-hand" evidence="3">
    <location>
        <begin position="78"/>
        <end position="113"/>
    </location>
</feature>
<evidence type="ECO:0000256" key="2">
    <source>
        <dbReference type="SAM" id="MobiDB-lite"/>
    </source>
</evidence>
<dbReference type="AlphaFoldDB" id="A0A7S3UWH3"/>
<proteinExistence type="predicted"/>
<dbReference type="PANTHER" id="PTHR23064">
    <property type="entry name" value="TROPONIN"/>
    <property type="match status" value="1"/>
</dbReference>
<keyword evidence="1" id="KW-0106">Calcium</keyword>
<dbReference type="SMART" id="SM00054">
    <property type="entry name" value="EFh"/>
    <property type="match status" value="2"/>
</dbReference>
<dbReference type="InterPro" id="IPR002048">
    <property type="entry name" value="EF_hand_dom"/>
</dbReference>
<gene>
    <name evidence="4" type="ORF">HAKA00212_LOCUS5546</name>
</gene>
<organism evidence="4">
    <name type="scientific">Heterosigma akashiwo</name>
    <name type="common">Chromophytic alga</name>
    <name type="synonym">Heterosigma carterae</name>
    <dbReference type="NCBI Taxonomy" id="2829"/>
    <lineage>
        <taxon>Eukaryota</taxon>
        <taxon>Sar</taxon>
        <taxon>Stramenopiles</taxon>
        <taxon>Ochrophyta</taxon>
        <taxon>Raphidophyceae</taxon>
        <taxon>Chattonellales</taxon>
        <taxon>Chattonellaceae</taxon>
        <taxon>Heterosigma</taxon>
    </lineage>
</organism>
<protein>
    <recommendedName>
        <fullName evidence="3">EF-hand domain-containing protein</fullName>
    </recommendedName>
</protein>
<dbReference type="PROSITE" id="PS50222">
    <property type="entry name" value="EF_HAND_2"/>
    <property type="match status" value="2"/>
</dbReference>
<dbReference type="EMBL" id="HBIU01012318">
    <property type="protein sequence ID" value="CAE0626870.1"/>
    <property type="molecule type" value="Transcribed_RNA"/>
</dbReference>
<dbReference type="InterPro" id="IPR011992">
    <property type="entry name" value="EF-hand-dom_pair"/>
</dbReference>
<evidence type="ECO:0000313" key="4">
    <source>
        <dbReference type="EMBL" id="CAE0626870.1"/>
    </source>
</evidence>
<evidence type="ECO:0000259" key="3">
    <source>
        <dbReference type="PROSITE" id="PS50222"/>
    </source>
</evidence>
<dbReference type="CDD" id="cd00051">
    <property type="entry name" value="EFh"/>
    <property type="match status" value="1"/>
</dbReference>
<feature type="domain" description="EF-hand" evidence="3">
    <location>
        <begin position="238"/>
        <end position="267"/>
    </location>
</feature>
<dbReference type="Pfam" id="PF13202">
    <property type="entry name" value="EF-hand_5"/>
    <property type="match status" value="1"/>
</dbReference>
<sequence>MGGKLGKQTEEDFDEQPEPPPRVLTEEEHALAVEKIMSHNIERKIIQALRRQREYLGAQGKLNMKFDRIMLKFGTISKVMKHLRQVFAQFDTNGNMVLDQDEFLKAAQEMQVELSREELAELFDVSDLTHEHTLGMKEFVVMLCVSNVLHAIPELNEEEVGPGGERRERRASLVAEYSAELRGAMDLMVAAYLLFDRPVNGYIDRAEVASVFEDEGASQGGSRKGGAPRHASHGFFTEERWAEMDVDGSGLISFEEFVYCFSKWVGVDEDEDEEDS</sequence>
<dbReference type="Pfam" id="PF13499">
    <property type="entry name" value="EF-hand_7"/>
    <property type="match status" value="1"/>
</dbReference>
<dbReference type="InterPro" id="IPR018247">
    <property type="entry name" value="EF_Hand_1_Ca_BS"/>
</dbReference>
<dbReference type="GO" id="GO:0005509">
    <property type="term" value="F:calcium ion binding"/>
    <property type="evidence" value="ECO:0007669"/>
    <property type="project" value="InterPro"/>
</dbReference>
<evidence type="ECO:0000256" key="1">
    <source>
        <dbReference type="ARBA" id="ARBA00022837"/>
    </source>
</evidence>
<reference evidence="4" key="1">
    <citation type="submission" date="2021-01" db="EMBL/GenBank/DDBJ databases">
        <authorList>
            <person name="Corre E."/>
            <person name="Pelletier E."/>
            <person name="Niang G."/>
            <person name="Scheremetjew M."/>
            <person name="Finn R."/>
            <person name="Kale V."/>
            <person name="Holt S."/>
            <person name="Cochrane G."/>
            <person name="Meng A."/>
            <person name="Brown T."/>
            <person name="Cohen L."/>
        </authorList>
    </citation>
    <scope>NUCLEOTIDE SEQUENCE</scope>
    <source>
        <strain evidence="4">CCMP3107</strain>
    </source>
</reference>
<name>A0A7S3UWH3_HETAK</name>
<accession>A0A7S3UWH3</accession>
<dbReference type="SUPFAM" id="SSF47473">
    <property type="entry name" value="EF-hand"/>
    <property type="match status" value="1"/>
</dbReference>
<dbReference type="PROSITE" id="PS00018">
    <property type="entry name" value="EF_HAND_1"/>
    <property type="match status" value="1"/>
</dbReference>
<dbReference type="InterPro" id="IPR052591">
    <property type="entry name" value="CML21-like"/>
</dbReference>
<dbReference type="Gene3D" id="1.10.238.10">
    <property type="entry name" value="EF-hand"/>
    <property type="match status" value="2"/>
</dbReference>